<dbReference type="InterPro" id="IPR036249">
    <property type="entry name" value="Thioredoxin-like_sf"/>
</dbReference>
<protein>
    <submittedName>
        <fullName evidence="7">TlpA family protein disulfide reductase</fullName>
    </submittedName>
</protein>
<keyword evidence="8" id="KW-1185">Reference proteome</keyword>
<evidence type="ECO:0000256" key="1">
    <source>
        <dbReference type="ARBA" id="ARBA00004196"/>
    </source>
</evidence>
<dbReference type="SUPFAM" id="SSF52833">
    <property type="entry name" value="Thioredoxin-like"/>
    <property type="match status" value="1"/>
</dbReference>
<keyword evidence="5" id="KW-0732">Signal</keyword>
<keyword evidence="4" id="KW-0676">Redox-active center</keyword>
<gene>
    <name evidence="7" type="ORF">EFA69_10315</name>
</gene>
<organism evidence="7 8">
    <name type="scientific">Rufibacter immobilis</name>
    <dbReference type="NCBI Taxonomy" id="1348778"/>
    <lineage>
        <taxon>Bacteria</taxon>
        <taxon>Pseudomonadati</taxon>
        <taxon>Bacteroidota</taxon>
        <taxon>Cytophagia</taxon>
        <taxon>Cytophagales</taxon>
        <taxon>Hymenobacteraceae</taxon>
        <taxon>Rufibacter</taxon>
    </lineage>
</organism>
<dbReference type="InterPro" id="IPR013766">
    <property type="entry name" value="Thioredoxin_domain"/>
</dbReference>
<dbReference type="PROSITE" id="PS51352">
    <property type="entry name" value="THIOREDOXIN_2"/>
    <property type="match status" value="1"/>
</dbReference>
<reference evidence="7 8" key="1">
    <citation type="submission" date="2018-11" db="EMBL/GenBank/DDBJ databases">
        <title>Rufibacter latericius sp. nov., isolated from water in Baiyang Lake.</title>
        <authorList>
            <person name="Yang Y."/>
        </authorList>
    </citation>
    <scope>NUCLEOTIDE SEQUENCE [LARGE SCALE GENOMIC DNA]</scope>
    <source>
        <strain evidence="7 8">MCC P1</strain>
    </source>
</reference>
<comment type="caution">
    <text evidence="7">The sequence shown here is derived from an EMBL/GenBank/DDBJ whole genome shotgun (WGS) entry which is preliminary data.</text>
</comment>
<keyword evidence="3" id="KW-1015">Disulfide bond</keyword>
<dbReference type="PANTHER" id="PTHR42852:SF6">
    <property type="entry name" value="THIOL:DISULFIDE INTERCHANGE PROTEIN DSBE"/>
    <property type="match status" value="1"/>
</dbReference>
<feature type="signal peptide" evidence="5">
    <location>
        <begin position="1"/>
        <end position="25"/>
    </location>
</feature>
<dbReference type="Gene3D" id="3.40.30.10">
    <property type="entry name" value="Glutaredoxin"/>
    <property type="match status" value="1"/>
</dbReference>
<keyword evidence="2" id="KW-0201">Cytochrome c-type biogenesis</keyword>
<dbReference type="EMBL" id="RJJE01000009">
    <property type="protein sequence ID" value="RNI29915.1"/>
    <property type="molecule type" value="Genomic_DNA"/>
</dbReference>
<dbReference type="AlphaFoldDB" id="A0A3M9MXN7"/>
<dbReference type="GO" id="GO:0030313">
    <property type="term" value="C:cell envelope"/>
    <property type="evidence" value="ECO:0007669"/>
    <property type="project" value="UniProtKB-SubCell"/>
</dbReference>
<dbReference type="Pfam" id="PF13905">
    <property type="entry name" value="Thioredoxin_8"/>
    <property type="match status" value="1"/>
</dbReference>
<dbReference type="RefSeq" id="WP_123132997.1">
    <property type="nucleotide sequence ID" value="NZ_RJJE01000009.1"/>
</dbReference>
<dbReference type="InterPro" id="IPR012336">
    <property type="entry name" value="Thioredoxin-like_fold"/>
</dbReference>
<dbReference type="GO" id="GO:0017004">
    <property type="term" value="P:cytochrome complex assembly"/>
    <property type="evidence" value="ECO:0007669"/>
    <property type="project" value="UniProtKB-KW"/>
</dbReference>
<dbReference type="CDD" id="cd02966">
    <property type="entry name" value="TlpA_like_family"/>
    <property type="match status" value="1"/>
</dbReference>
<dbReference type="PANTHER" id="PTHR42852">
    <property type="entry name" value="THIOL:DISULFIDE INTERCHANGE PROTEIN DSBE"/>
    <property type="match status" value="1"/>
</dbReference>
<accession>A0A3M9MXN7</accession>
<dbReference type="Proteomes" id="UP000271010">
    <property type="component" value="Unassembled WGS sequence"/>
</dbReference>
<proteinExistence type="predicted"/>
<evidence type="ECO:0000256" key="3">
    <source>
        <dbReference type="ARBA" id="ARBA00023157"/>
    </source>
</evidence>
<evidence type="ECO:0000313" key="8">
    <source>
        <dbReference type="Proteomes" id="UP000271010"/>
    </source>
</evidence>
<feature type="chain" id="PRO_5018210916" evidence="5">
    <location>
        <begin position="26"/>
        <end position="367"/>
    </location>
</feature>
<evidence type="ECO:0000256" key="5">
    <source>
        <dbReference type="SAM" id="SignalP"/>
    </source>
</evidence>
<evidence type="ECO:0000259" key="6">
    <source>
        <dbReference type="PROSITE" id="PS51352"/>
    </source>
</evidence>
<comment type="subcellular location">
    <subcellularLocation>
        <location evidence="1">Cell envelope</location>
    </subcellularLocation>
</comment>
<name>A0A3M9MXN7_9BACT</name>
<sequence length="367" mass="42525">MKFKAFLLVFAQVALLSIVFHRAWAQTPARVSIQGEVAGKSTGEDSILLHRAEIDAKYFENSFAAAKIENGKFLLKTELPYPKMYMTVFASDRGMLVWRHGRYFIDQTTTVMRVDTMMNECGYVNGQTSEEFRTRYIPFMHKAEAFNCKEASLDALIMDKATAYDTLLYEYVSKYPDSYVALWGLIERFSLFGHSNLRAKTLLRFSDKIKKEKPWLLLENDLRAIGIKENGKFPQFPVQTEQLTNQRLVLPKAKYTLVDFWFSRCKPCLDAFPTLKRLYSTYHPKGFEIISVSTDRTKDLSLWPKRIQEYGLPWAQYLDENAVESIKLLIRSFPSTFLLNERGEIVKRDLTLPELEAFLEANLKSSK</sequence>
<dbReference type="OrthoDB" id="6399635at2"/>
<evidence type="ECO:0000256" key="4">
    <source>
        <dbReference type="ARBA" id="ARBA00023284"/>
    </source>
</evidence>
<evidence type="ECO:0000313" key="7">
    <source>
        <dbReference type="EMBL" id="RNI29915.1"/>
    </source>
</evidence>
<dbReference type="InterPro" id="IPR050553">
    <property type="entry name" value="Thioredoxin_ResA/DsbE_sf"/>
</dbReference>
<evidence type="ECO:0000256" key="2">
    <source>
        <dbReference type="ARBA" id="ARBA00022748"/>
    </source>
</evidence>
<feature type="domain" description="Thioredoxin" evidence="6">
    <location>
        <begin position="227"/>
        <end position="364"/>
    </location>
</feature>